<evidence type="ECO:0000313" key="3">
    <source>
        <dbReference type="Proteomes" id="UP000179642"/>
    </source>
</evidence>
<comment type="caution">
    <text evidence="2">The sequence shown here is derived from an EMBL/GenBank/DDBJ whole genome shotgun (WGS) entry which is preliminary data.</text>
</comment>
<organism evidence="2 3">
    <name type="scientific">Streptomyces monashensis</name>
    <dbReference type="NCBI Taxonomy" id="1678012"/>
    <lineage>
        <taxon>Bacteria</taxon>
        <taxon>Bacillati</taxon>
        <taxon>Actinomycetota</taxon>
        <taxon>Actinomycetes</taxon>
        <taxon>Kitasatosporales</taxon>
        <taxon>Streptomycetaceae</taxon>
        <taxon>Streptomyces</taxon>
    </lineage>
</organism>
<dbReference type="InterPro" id="IPR036388">
    <property type="entry name" value="WH-like_DNA-bd_sf"/>
</dbReference>
<dbReference type="Pfam" id="PF12802">
    <property type="entry name" value="MarR_2"/>
    <property type="match status" value="1"/>
</dbReference>
<feature type="domain" description="HTH marR-type" evidence="1">
    <location>
        <begin position="16"/>
        <end position="155"/>
    </location>
</feature>
<dbReference type="InterPro" id="IPR036390">
    <property type="entry name" value="WH_DNA-bd_sf"/>
</dbReference>
<dbReference type="Gene3D" id="1.10.10.10">
    <property type="entry name" value="Winged helix-like DNA-binding domain superfamily/Winged helix DNA-binding domain"/>
    <property type="match status" value="1"/>
</dbReference>
<evidence type="ECO:0000259" key="1">
    <source>
        <dbReference type="PROSITE" id="PS50995"/>
    </source>
</evidence>
<dbReference type="InterPro" id="IPR052526">
    <property type="entry name" value="HTH-type_Bedaq_tolerance"/>
</dbReference>
<dbReference type="PROSITE" id="PS50995">
    <property type="entry name" value="HTH_MARR_2"/>
    <property type="match status" value="1"/>
</dbReference>
<name>A0A1S2P0T9_9ACTN</name>
<keyword evidence="3" id="KW-1185">Reference proteome</keyword>
<dbReference type="EMBL" id="MLYO01000120">
    <property type="protein sequence ID" value="OIJ86744.1"/>
    <property type="molecule type" value="Genomic_DNA"/>
</dbReference>
<proteinExistence type="predicted"/>
<dbReference type="GO" id="GO:0003700">
    <property type="term" value="F:DNA-binding transcription factor activity"/>
    <property type="evidence" value="ECO:0007669"/>
    <property type="project" value="InterPro"/>
</dbReference>
<gene>
    <name evidence="2" type="ORF">BIV23_43450</name>
</gene>
<dbReference type="SMART" id="SM00347">
    <property type="entry name" value="HTH_MARR"/>
    <property type="match status" value="1"/>
</dbReference>
<dbReference type="PANTHER" id="PTHR39515">
    <property type="entry name" value="CONSERVED PROTEIN"/>
    <property type="match status" value="1"/>
</dbReference>
<dbReference type="OrthoDB" id="5148120at2"/>
<evidence type="ECO:0000313" key="2">
    <source>
        <dbReference type="EMBL" id="OIJ86744.1"/>
    </source>
</evidence>
<dbReference type="PANTHER" id="PTHR39515:SF2">
    <property type="entry name" value="HTH-TYPE TRANSCRIPTIONAL REGULATOR RV0880"/>
    <property type="match status" value="1"/>
</dbReference>
<accession>A0A1S2P0T9</accession>
<sequence>MTPRVSDDRAENLEPDPALIGVATRLRISIGAFRRRSHEALSEGDLTGPQLTALSRLERLGAVTTAELARREQITPQAMGATVAVLQGRGLVARAADPADGRRQLLTVTEAGRTVLSSERSVVAETMAAAMATSFTAEEIATLDTAAPLIERLADLF</sequence>
<dbReference type="AlphaFoldDB" id="A0A1S2P0T9"/>
<dbReference type="Proteomes" id="UP000179642">
    <property type="component" value="Unassembled WGS sequence"/>
</dbReference>
<dbReference type="Gene3D" id="1.10.287.100">
    <property type="match status" value="1"/>
</dbReference>
<dbReference type="InterPro" id="IPR000835">
    <property type="entry name" value="HTH_MarR-typ"/>
</dbReference>
<dbReference type="SUPFAM" id="SSF46785">
    <property type="entry name" value="Winged helix' DNA-binding domain"/>
    <property type="match status" value="1"/>
</dbReference>
<protein>
    <recommendedName>
        <fullName evidence="1">HTH marR-type domain-containing protein</fullName>
    </recommendedName>
</protein>
<reference evidence="2 3" key="1">
    <citation type="submission" date="2016-10" db="EMBL/GenBank/DDBJ databases">
        <title>Genome sequence of Streptomyces sp. MUSC 1.</title>
        <authorList>
            <person name="Lee L.-H."/>
            <person name="Ser H.-L."/>
            <person name="Law J.W.-F."/>
        </authorList>
    </citation>
    <scope>NUCLEOTIDE SEQUENCE [LARGE SCALE GENOMIC DNA]</scope>
    <source>
        <strain evidence="2 3">MUSC 1</strain>
    </source>
</reference>